<dbReference type="GO" id="GO:0008768">
    <property type="term" value="F:UDP-sugar diphosphatase activity"/>
    <property type="evidence" value="ECO:0007669"/>
    <property type="project" value="UniProtKB-EC"/>
</dbReference>
<evidence type="ECO:0000259" key="12">
    <source>
        <dbReference type="PROSITE" id="PS51462"/>
    </source>
</evidence>
<dbReference type="PANTHER" id="PTHR11839">
    <property type="entry name" value="UDP/ADP-SUGAR PYROPHOSPHATASE"/>
    <property type="match status" value="1"/>
</dbReference>
<dbReference type="OrthoDB" id="5867004at2759"/>
<keyword evidence="14" id="KW-1185">Reference proteome</keyword>
<comment type="cofactor">
    <cofactor evidence="1">
        <name>Mg(2+)</name>
        <dbReference type="ChEBI" id="CHEBI:18420"/>
    </cofactor>
</comment>
<dbReference type="GO" id="GO:0005737">
    <property type="term" value="C:cytoplasm"/>
    <property type="evidence" value="ECO:0007669"/>
    <property type="project" value="UniProtKB-SubCell"/>
</dbReference>
<comment type="subcellular location">
    <subcellularLocation>
        <location evidence="2">Cytoplasm</location>
    </subcellularLocation>
</comment>
<dbReference type="CDD" id="cd18887">
    <property type="entry name" value="NUDIX_UGPPase_Nudt14"/>
    <property type="match status" value="1"/>
</dbReference>
<dbReference type="FunFam" id="3.90.79.10:FF:000035">
    <property type="entry name" value="Uridine diphosphate glucose pyrophosphatase"/>
    <property type="match status" value="1"/>
</dbReference>
<dbReference type="Proteomes" id="UP000230423">
    <property type="component" value="Unassembled WGS sequence"/>
</dbReference>
<dbReference type="GO" id="GO:0019693">
    <property type="term" value="P:ribose phosphate metabolic process"/>
    <property type="evidence" value="ECO:0007669"/>
    <property type="project" value="TreeGrafter"/>
</dbReference>
<evidence type="ECO:0000256" key="10">
    <source>
        <dbReference type="ARBA" id="ARBA00071467"/>
    </source>
</evidence>
<dbReference type="PANTHER" id="PTHR11839:SF15">
    <property type="entry name" value="URIDINE DIPHOSPHATE GLUCOSE PYROPHOSPHATASE NUDT14"/>
    <property type="match status" value="1"/>
</dbReference>
<dbReference type="InterPro" id="IPR000086">
    <property type="entry name" value="NUDIX_hydrolase_dom"/>
</dbReference>
<evidence type="ECO:0000313" key="14">
    <source>
        <dbReference type="Proteomes" id="UP000230423"/>
    </source>
</evidence>
<evidence type="ECO:0000256" key="3">
    <source>
        <dbReference type="ARBA" id="ARBA00011738"/>
    </source>
</evidence>
<dbReference type="Gene3D" id="3.90.79.10">
    <property type="entry name" value="Nucleoside Triphosphate Pyrophosphohydrolase"/>
    <property type="match status" value="1"/>
</dbReference>
<proteinExistence type="predicted"/>
<keyword evidence="6" id="KW-0460">Magnesium</keyword>
<evidence type="ECO:0000256" key="7">
    <source>
        <dbReference type="ARBA" id="ARBA00051086"/>
    </source>
</evidence>
<keyword evidence="5 13" id="KW-0378">Hydrolase</keyword>
<name>A0A2G9UI59_TELCI</name>
<evidence type="ECO:0000256" key="1">
    <source>
        <dbReference type="ARBA" id="ARBA00001946"/>
    </source>
</evidence>
<protein>
    <recommendedName>
        <fullName evidence="10">Uridine diphosphate glucose pyrophosphatase NUDT14</fullName>
        <ecNumber evidence="9">3.6.1.45</ecNumber>
    </recommendedName>
    <alternativeName>
        <fullName evidence="11">Nucleoside diphosphate-linked moiety X motif 14</fullName>
    </alternativeName>
</protein>
<sequence>MSPPPQERLENVSFIDDFVSPYLKGVKFSFTQNNRRRSFDLALRHCSVATLLYHKDLKKFVFVKQFRPAVLVGHILRQPENFGKKLSEIRWSDYEARHGYTLELCAGLIDKNLSTVEIMKEEIEEECGYAVKNEDIHLIATFSIAAHESGGIQYLYYTEIDDSMKITEGGGNIYEGEYITKVFLDESEVLELVKNDCCPGPPSMLYSLLWWFAQKPCPKIILPTTDAAYKWKPSDMMPMTDFKFEKMPSSKRFIPHRMKFTLSWYKFCW</sequence>
<evidence type="ECO:0000256" key="6">
    <source>
        <dbReference type="ARBA" id="ARBA00022842"/>
    </source>
</evidence>
<comment type="subunit">
    <text evidence="3">Homodimer.</text>
</comment>
<dbReference type="EMBL" id="KZ346752">
    <property type="protein sequence ID" value="PIO69180.1"/>
    <property type="molecule type" value="Genomic_DNA"/>
</dbReference>
<dbReference type="InterPro" id="IPR015797">
    <property type="entry name" value="NUDIX_hydrolase-like_dom_sf"/>
</dbReference>
<evidence type="ECO:0000256" key="11">
    <source>
        <dbReference type="ARBA" id="ARBA00080475"/>
    </source>
</evidence>
<gene>
    <name evidence="13" type="ORF">TELCIR_09005</name>
</gene>
<evidence type="ECO:0000256" key="9">
    <source>
        <dbReference type="ARBA" id="ARBA00066480"/>
    </source>
</evidence>
<feature type="domain" description="Nudix hydrolase" evidence="12">
    <location>
        <begin position="43"/>
        <end position="255"/>
    </location>
</feature>
<evidence type="ECO:0000256" key="2">
    <source>
        <dbReference type="ARBA" id="ARBA00004496"/>
    </source>
</evidence>
<dbReference type="AlphaFoldDB" id="A0A2G9UI59"/>
<reference evidence="13 14" key="1">
    <citation type="submission" date="2015-09" db="EMBL/GenBank/DDBJ databases">
        <title>Draft genome of the parasitic nematode Teladorsagia circumcincta isolate WARC Sus (inbred).</title>
        <authorList>
            <person name="Mitreva M."/>
        </authorList>
    </citation>
    <scope>NUCLEOTIDE SEQUENCE [LARGE SCALE GENOMIC DNA]</scope>
    <source>
        <strain evidence="13 14">S</strain>
    </source>
</reference>
<accession>A0A2G9UI59</accession>
<evidence type="ECO:0000313" key="13">
    <source>
        <dbReference type="EMBL" id="PIO69180.1"/>
    </source>
</evidence>
<comment type="function">
    <text evidence="8">Hydrolyzes UDP-glucose to glucose 1-phosphate and UMP and ADP-ribose to ribose 5-phosphate and AMP. The physiological substrate is probably UDP-glucose. Poor activity on other substrates such as ADP-glucose, CDP-glucose, GDP-glucose and GDP-mannose.</text>
</comment>
<dbReference type="SUPFAM" id="SSF55811">
    <property type="entry name" value="Nudix"/>
    <property type="match status" value="1"/>
</dbReference>
<comment type="catalytic activity">
    <reaction evidence="7">
        <text>UDP-sugar + H2O = UMP + alpha-D-aldose 1-phosphate.</text>
        <dbReference type="EC" id="3.6.1.45"/>
    </reaction>
</comment>
<evidence type="ECO:0000256" key="5">
    <source>
        <dbReference type="ARBA" id="ARBA00022801"/>
    </source>
</evidence>
<organism evidence="13 14">
    <name type="scientific">Teladorsagia circumcincta</name>
    <name type="common">Brown stomach worm</name>
    <name type="synonym">Ostertagia circumcincta</name>
    <dbReference type="NCBI Taxonomy" id="45464"/>
    <lineage>
        <taxon>Eukaryota</taxon>
        <taxon>Metazoa</taxon>
        <taxon>Ecdysozoa</taxon>
        <taxon>Nematoda</taxon>
        <taxon>Chromadorea</taxon>
        <taxon>Rhabditida</taxon>
        <taxon>Rhabditina</taxon>
        <taxon>Rhabditomorpha</taxon>
        <taxon>Strongyloidea</taxon>
        <taxon>Trichostrongylidae</taxon>
        <taxon>Teladorsagia</taxon>
    </lineage>
</organism>
<evidence type="ECO:0000256" key="4">
    <source>
        <dbReference type="ARBA" id="ARBA00022490"/>
    </source>
</evidence>
<keyword evidence="4" id="KW-0963">Cytoplasm</keyword>
<dbReference type="GO" id="GO:0006753">
    <property type="term" value="P:nucleoside phosphate metabolic process"/>
    <property type="evidence" value="ECO:0007669"/>
    <property type="project" value="TreeGrafter"/>
</dbReference>
<dbReference type="EC" id="3.6.1.45" evidence="9"/>
<dbReference type="PROSITE" id="PS51462">
    <property type="entry name" value="NUDIX"/>
    <property type="match status" value="1"/>
</dbReference>
<evidence type="ECO:0000256" key="8">
    <source>
        <dbReference type="ARBA" id="ARBA00054674"/>
    </source>
</evidence>